<dbReference type="Proteomes" id="UP001189429">
    <property type="component" value="Unassembled WGS sequence"/>
</dbReference>
<name>A0ABN9QP43_9DINO</name>
<feature type="compositionally biased region" description="Basic residues" evidence="1">
    <location>
        <begin position="69"/>
        <end position="96"/>
    </location>
</feature>
<feature type="region of interest" description="Disordered" evidence="1">
    <location>
        <begin position="1"/>
        <end position="112"/>
    </location>
</feature>
<reference evidence="2" key="1">
    <citation type="submission" date="2023-10" db="EMBL/GenBank/DDBJ databases">
        <authorList>
            <person name="Chen Y."/>
            <person name="Shah S."/>
            <person name="Dougan E. K."/>
            <person name="Thang M."/>
            <person name="Chan C."/>
        </authorList>
    </citation>
    <scope>NUCLEOTIDE SEQUENCE [LARGE SCALE GENOMIC DNA]</scope>
</reference>
<gene>
    <name evidence="2" type="ORF">PCOR1329_LOCUS12887</name>
</gene>
<proteinExistence type="predicted"/>
<keyword evidence="3" id="KW-1185">Reference proteome</keyword>
<evidence type="ECO:0000313" key="2">
    <source>
        <dbReference type="EMBL" id="CAK0806781.1"/>
    </source>
</evidence>
<dbReference type="EMBL" id="CAUYUJ010003781">
    <property type="protein sequence ID" value="CAK0806781.1"/>
    <property type="molecule type" value="Genomic_DNA"/>
</dbReference>
<organism evidence="2 3">
    <name type="scientific">Prorocentrum cordatum</name>
    <dbReference type="NCBI Taxonomy" id="2364126"/>
    <lineage>
        <taxon>Eukaryota</taxon>
        <taxon>Sar</taxon>
        <taxon>Alveolata</taxon>
        <taxon>Dinophyceae</taxon>
        <taxon>Prorocentrales</taxon>
        <taxon>Prorocentraceae</taxon>
        <taxon>Prorocentrum</taxon>
    </lineage>
</organism>
<sequence length="159" mass="16895">MAAESIVQSAGRGSRKVQCAPPGPPDLHSRERSQLHPCVPPCAKACATPSTTAVPKLSATPKAAAPGGPRRRWRSRRGGPSRRPAGWRRRSSRTARRSAEAEAEPPGGEHAELDGWLLGLDGGAGAMLQYRDALIREFDGDLVQITAVRNEETTAGRAS</sequence>
<accession>A0ABN9QP43</accession>
<comment type="caution">
    <text evidence="2">The sequence shown here is derived from an EMBL/GenBank/DDBJ whole genome shotgun (WGS) entry which is preliminary data.</text>
</comment>
<evidence type="ECO:0000256" key="1">
    <source>
        <dbReference type="SAM" id="MobiDB-lite"/>
    </source>
</evidence>
<evidence type="ECO:0000313" key="3">
    <source>
        <dbReference type="Proteomes" id="UP001189429"/>
    </source>
</evidence>
<protein>
    <submittedName>
        <fullName evidence="2">Uncharacterized protein</fullName>
    </submittedName>
</protein>